<dbReference type="EMBL" id="CDMH01000035">
    <property type="protein sequence ID" value="CRF42528.1"/>
    <property type="molecule type" value="Genomic_DNA"/>
</dbReference>
<name>A0A0K2XIG8_9HELI</name>
<protein>
    <submittedName>
        <fullName evidence="3">Uncharacterized protein</fullName>
    </submittedName>
</protein>
<reference evidence="3" key="1">
    <citation type="submission" date="2014-12" db="EMBL/GenBank/DDBJ databases">
        <title>Whole genome sequences of four Staphylococcus schleiferi canine isolates.</title>
        <authorList>
            <person name="Misic A.M."/>
            <person name="Cain C."/>
            <person name="Morris D.O."/>
            <person name="Rankin S."/>
            <person name="Beiting D."/>
        </authorList>
    </citation>
    <scope>NUCLEOTIDE SEQUENCE</scope>
    <source>
        <strain evidence="1">ASB11</strain>
        <strain evidence="2">ASB13</strain>
        <strain evidence="3">ASB9</strain>
    </source>
</reference>
<sequence length="140" mass="16222">MPSSSLYVKNRIRGKISLHERGQGRWRVHFEAEDVIVQAKCSRLEVENCQIDDEITIILKVLEVLIPSFTQRITLDPMAFTGRILTMKRDPKEDQMVRVEVAVSDCSVDFVLDQGHIDLYRFNDGKELVLFCKPEHVTIY</sequence>
<accession>A0A0K2XIG8</accession>
<dbReference type="EMBL" id="CDML01000005">
    <property type="protein sequence ID" value="CRF40409.1"/>
    <property type="molecule type" value="Genomic_DNA"/>
</dbReference>
<proteinExistence type="predicted"/>
<reference evidence="4" key="2">
    <citation type="submission" date="2014-12" db="EMBL/GenBank/DDBJ databases">
        <authorList>
            <person name="Smet A."/>
        </authorList>
    </citation>
    <scope>NUCLEOTIDE SEQUENCE [LARGE SCALE GENOMIC DNA]</scope>
</reference>
<evidence type="ECO:0000313" key="3">
    <source>
        <dbReference type="EMBL" id="CRF44524.1"/>
    </source>
</evidence>
<reference evidence="5 6" key="3">
    <citation type="submission" date="2014-12" db="EMBL/GenBank/DDBJ databases">
        <authorList>
            <person name="Jaenicke S."/>
        </authorList>
    </citation>
    <scope>NUCLEOTIDE SEQUENCE [LARGE SCALE GENOMIC DNA]</scope>
</reference>
<dbReference type="Proteomes" id="UP000045175">
    <property type="component" value="Unassembled WGS sequence"/>
</dbReference>
<dbReference type="RefSeq" id="WP_053941148.1">
    <property type="nucleotide sequence ID" value="NZ_CDMH01000035.1"/>
</dbReference>
<dbReference type="Proteomes" id="UP000038622">
    <property type="component" value="Unassembled WGS sequence"/>
</dbReference>
<keyword evidence="4" id="KW-1185">Reference proteome</keyword>
<dbReference type="Proteomes" id="UP000041394">
    <property type="component" value="Unassembled WGS sequence"/>
</dbReference>
<evidence type="ECO:0000313" key="1">
    <source>
        <dbReference type="EMBL" id="CRF40409.1"/>
    </source>
</evidence>
<gene>
    <name evidence="1" type="ORF">HAL011_01650</name>
    <name evidence="2" type="ORF">HAL013_07180</name>
    <name evidence="3" type="ORF">HAL09_11130</name>
</gene>
<evidence type="ECO:0000313" key="5">
    <source>
        <dbReference type="Proteomes" id="UP000041394"/>
    </source>
</evidence>
<dbReference type="AlphaFoldDB" id="A0A0K2XIG8"/>
<evidence type="ECO:0000313" key="4">
    <source>
        <dbReference type="Proteomes" id="UP000038622"/>
    </source>
</evidence>
<organism evidence="3 5">
    <name type="scientific">Helicobacter ailurogastricus</name>
    <dbReference type="NCBI Taxonomy" id="1578720"/>
    <lineage>
        <taxon>Bacteria</taxon>
        <taxon>Pseudomonadati</taxon>
        <taxon>Campylobacterota</taxon>
        <taxon>Epsilonproteobacteria</taxon>
        <taxon>Campylobacterales</taxon>
        <taxon>Helicobacteraceae</taxon>
        <taxon>Helicobacter</taxon>
    </lineage>
</organism>
<evidence type="ECO:0000313" key="6">
    <source>
        <dbReference type="Proteomes" id="UP000045175"/>
    </source>
</evidence>
<dbReference type="EMBL" id="CDMN01000043">
    <property type="protein sequence ID" value="CRF44524.1"/>
    <property type="molecule type" value="Genomic_DNA"/>
</dbReference>
<dbReference type="OrthoDB" id="5326339at2"/>
<evidence type="ECO:0000313" key="2">
    <source>
        <dbReference type="EMBL" id="CRF42528.1"/>
    </source>
</evidence>